<accession>A0AC35U9F1</accession>
<reference evidence="2" key="1">
    <citation type="submission" date="2016-11" db="UniProtKB">
        <authorList>
            <consortium name="WormBaseParasite"/>
        </authorList>
    </citation>
    <scope>IDENTIFICATION</scope>
    <source>
        <strain evidence="2">KR3021</strain>
    </source>
</reference>
<protein>
    <submittedName>
        <fullName evidence="2">G_PROTEIN_RECEP_F1_2 domain-containing protein</fullName>
    </submittedName>
</protein>
<organism evidence="1 2">
    <name type="scientific">Rhabditophanes sp. KR3021</name>
    <dbReference type="NCBI Taxonomy" id="114890"/>
    <lineage>
        <taxon>Eukaryota</taxon>
        <taxon>Metazoa</taxon>
        <taxon>Ecdysozoa</taxon>
        <taxon>Nematoda</taxon>
        <taxon>Chromadorea</taxon>
        <taxon>Rhabditida</taxon>
        <taxon>Tylenchina</taxon>
        <taxon>Panagrolaimomorpha</taxon>
        <taxon>Strongyloidoidea</taxon>
        <taxon>Alloionematidae</taxon>
        <taxon>Rhabditophanes</taxon>
    </lineage>
</organism>
<evidence type="ECO:0000313" key="1">
    <source>
        <dbReference type="Proteomes" id="UP000095286"/>
    </source>
</evidence>
<proteinExistence type="predicted"/>
<dbReference type="Proteomes" id="UP000095286">
    <property type="component" value="Unplaced"/>
</dbReference>
<name>A0AC35U9F1_9BILA</name>
<sequence length="280" mass="31938">MLVLGILDMITLCFNSLLTGYLTIRGDVFCSNQSLIYYGGMFALGCWCAACITTIILAFSRVVDVWKPRLAAFLFDGSKTWIWLLISLAYFIFFTFFTPPLLYTSRGYALYFDPFVHIDGNLTKGHDYSNYPHTINNFLIIIILSLLYILYFIMLFSRLKFNSNANSISSLQKDLFLQTSVIISFTYIASIIYVYFNYFPAGNVLVILGQITWILSHSASAISFLIFNKSIKRHIYEHYIPFAFKNIASKKTLPTGISIATTNRTVPRHQSAVVRNVVID</sequence>
<dbReference type="WBParaSite" id="RSKR_0000894600.1">
    <property type="protein sequence ID" value="RSKR_0000894600.1"/>
    <property type="gene ID" value="RSKR_0000894600"/>
</dbReference>
<evidence type="ECO:0000313" key="2">
    <source>
        <dbReference type="WBParaSite" id="RSKR_0000894600.1"/>
    </source>
</evidence>